<reference evidence="21" key="1">
    <citation type="submission" date="2011-05" db="EMBL/GenBank/DDBJ databases">
        <title>Complete sequence of Desulfotomaculum ruminis DSM 2154.</title>
        <authorList>
            <person name="Lucas S."/>
            <person name="Copeland A."/>
            <person name="Lapidus A."/>
            <person name="Cheng J.-F."/>
            <person name="Goodwin L."/>
            <person name="Pitluck S."/>
            <person name="Lu M."/>
            <person name="Detter J.C."/>
            <person name="Han C."/>
            <person name="Tapia R."/>
            <person name="Land M."/>
            <person name="Hauser L."/>
            <person name="Kyrpides N."/>
            <person name="Ivanova N."/>
            <person name="Mikhailova N."/>
            <person name="Pagani I."/>
            <person name="Stams A.J.M."/>
            <person name="Plugge C.M."/>
            <person name="Muyzer G."/>
            <person name="Kuever J."/>
            <person name="Parshina S.N."/>
            <person name="Ivanova A.E."/>
            <person name="Nazina T.N."/>
            <person name="Brambilla E."/>
            <person name="Spring S."/>
            <person name="Klenk H.-P."/>
            <person name="Woyke T."/>
        </authorList>
    </citation>
    <scope>NUCLEOTIDE SEQUENCE [LARGE SCALE GENOMIC DNA]</scope>
    <source>
        <strain evidence="21">ATCC 23193 / DSM 2154 / NCIB 8452 / DL</strain>
    </source>
</reference>
<dbReference type="InterPro" id="IPR018303">
    <property type="entry name" value="ATPase_P-typ_P_site"/>
</dbReference>
<dbReference type="GO" id="GO:0046872">
    <property type="term" value="F:metal ion binding"/>
    <property type="evidence" value="ECO:0007669"/>
    <property type="project" value="UniProtKB-KW"/>
</dbReference>
<dbReference type="AlphaFoldDB" id="F6DMA6"/>
<keyword evidence="6" id="KW-0109">Calcium transport</keyword>
<evidence type="ECO:0000313" key="21">
    <source>
        <dbReference type="Proteomes" id="UP000009234"/>
    </source>
</evidence>
<dbReference type="eggNOG" id="COG0474">
    <property type="taxonomic scope" value="Bacteria"/>
</dbReference>
<evidence type="ECO:0000256" key="10">
    <source>
        <dbReference type="ARBA" id="ARBA00022837"/>
    </source>
</evidence>
<dbReference type="RefSeq" id="WP_013842329.1">
    <property type="nucleotide sequence ID" value="NC_015589.1"/>
</dbReference>
<dbReference type="InterPro" id="IPR004014">
    <property type="entry name" value="ATPase_P-typ_cation-transptr_N"/>
</dbReference>
<dbReference type="InterPro" id="IPR001757">
    <property type="entry name" value="P_typ_ATPase"/>
</dbReference>
<evidence type="ECO:0000259" key="19">
    <source>
        <dbReference type="SMART" id="SM00831"/>
    </source>
</evidence>
<evidence type="ECO:0000256" key="13">
    <source>
        <dbReference type="ARBA" id="ARBA00022967"/>
    </source>
</evidence>
<evidence type="ECO:0000256" key="11">
    <source>
        <dbReference type="ARBA" id="ARBA00022840"/>
    </source>
</evidence>
<dbReference type="InterPro" id="IPR006413">
    <property type="entry name" value="P-type_ATPase_IIA_PMR1"/>
</dbReference>
<dbReference type="Gene3D" id="2.70.150.10">
    <property type="entry name" value="Calcium-transporting ATPase, cytoplasmic transduction domain A"/>
    <property type="match status" value="1"/>
</dbReference>
<dbReference type="InterPro" id="IPR036412">
    <property type="entry name" value="HAD-like_sf"/>
</dbReference>
<dbReference type="InterPro" id="IPR059000">
    <property type="entry name" value="ATPase_P-type_domA"/>
</dbReference>
<dbReference type="PRINTS" id="PR00120">
    <property type="entry name" value="HATPASE"/>
</dbReference>
<dbReference type="STRING" id="696281.Desru_2330"/>
<evidence type="ECO:0000256" key="6">
    <source>
        <dbReference type="ARBA" id="ARBA00022568"/>
    </source>
</evidence>
<dbReference type="InterPro" id="IPR044492">
    <property type="entry name" value="P_typ_ATPase_HD_dom"/>
</dbReference>
<dbReference type="GO" id="GO:0005388">
    <property type="term" value="F:P-type calcium transporter activity"/>
    <property type="evidence" value="ECO:0007669"/>
    <property type="project" value="UniProtKB-EC"/>
</dbReference>
<dbReference type="InterPro" id="IPR023298">
    <property type="entry name" value="ATPase_P-typ_TM_dom_sf"/>
</dbReference>
<evidence type="ECO:0000256" key="18">
    <source>
        <dbReference type="SAM" id="Phobius"/>
    </source>
</evidence>
<dbReference type="Pfam" id="PF00689">
    <property type="entry name" value="Cation_ATPase_C"/>
    <property type="match status" value="1"/>
</dbReference>
<dbReference type="PANTHER" id="PTHR42861">
    <property type="entry name" value="CALCIUM-TRANSPORTING ATPASE"/>
    <property type="match status" value="1"/>
</dbReference>
<evidence type="ECO:0000256" key="1">
    <source>
        <dbReference type="ARBA" id="ARBA00004651"/>
    </source>
</evidence>
<feature type="transmembrane region" description="Helical" evidence="18">
    <location>
        <begin position="742"/>
        <end position="762"/>
    </location>
</feature>
<gene>
    <name evidence="20" type="ordered locus">Desru_2330</name>
</gene>
<evidence type="ECO:0000313" key="20">
    <source>
        <dbReference type="EMBL" id="AEG60573.1"/>
    </source>
</evidence>
<reference evidence="20 21" key="2">
    <citation type="journal article" date="2012" name="Stand. Genomic Sci.">
        <title>Complete genome sequence of the sulfate-reducing firmicute Desulfotomaculum ruminis type strain (DL(T)).</title>
        <authorList>
            <person name="Spring S."/>
            <person name="Visser M."/>
            <person name="Lu M."/>
            <person name="Copeland A."/>
            <person name="Lapidus A."/>
            <person name="Lucas S."/>
            <person name="Cheng J.F."/>
            <person name="Han C."/>
            <person name="Tapia R."/>
            <person name="Goodwin L.A."/>
            <person name="Pitluck S."/>
            <person name="Ivanova N."/>
            <person name="Land M."/>
            <person name="Hauser L."/>
            <person name="Larimer F."/>
            <person name="Rohde M."/>
            <person name="Goker M."/>
            <person name="Detter J.C."/>
            <person name="Kyrpides N.C."/>
            <person name="Woyke T."/>
            <person name="Schaap P.J."/>
            <person name="Plugge C.M."/>
            <person name="Muyzer G."/>
            <person name="Kuever J."/>
            <person name="Pereira I.A."/>
            <person name="Parshina S.N."/>
            <person name="Bernier-Latmani R."/>
            <person name="Stams A.J."/>
            <person name="Klenk H.P."/>
        </authorList>
    </citation>
    <scope>NUCLEOTIDE SEQUENCE [LARGE SCALE GENOMIC DNA]</scope>
    <source>
        <strain evidence="21">ATCC 23193 / DSM 2154 / NCIB 8452 / DL</strain>
    </source>
</reference>
<dbReference type="Pfam" id="PF13246">
    <property type="entry name" value="Cation_ATPase"/>
    <property type="match status" value="1"/>
</dbReference>
<feature type="transmembrane region" description="Helical" evidence="18">
    <location>
        <begin position="710"/>
        <end position="730"/>
    </location>
</feature>
<dbReference type="GO" id="GO:0140352">
    <property type="term" value="P:export from cell"/>
    <property type="evidence" value="ECO:0007669"/>
    <property type="project" value="UniProtKB-ARBA"/>
</dbReference>
<evidence type="ECO:0000256" key="12">
    <source>
        <dbReference type="ARBA" id="ARBA00022842"/>
    </source>
</evidence>
<comment type="subcellular location">
    <subcellularLocation>
        <location evidence="1">Cell membrane</location>
        <topology evidence="1">Multi-pass membrane protein</topology>
    </subcellularLocation>
</comment>
<evidence type="ECO:0000256" key="15">
    <source>
        <dbReference type="ARBA" id="ARBA00023065"/>
    </source>
</evidence>
<dbReference type="KEGG" id="dru:Desru_2330"/>
<keyword evidence="9" id="KW-0547">Nucleotide-binding</keyword>
<feature type="transmembrane region" description="Helical" evidence="18">
    <location>
        <begin position="247"/>
        <end position="265"/>
    </location>
</feature>
<keyword evidence="14 18" id="KW-1133">Transmembrane helix</keyword>
<dbReference type="InterPro" id="IPR008250">
    <property type="entry name" value="ATPase_P-typ_transduc_dom_A_sf"/>
</dbReference>
<dbReference type="InterPro" id="IPR023299">
    <property type="entry name" value="ATPase_P-typ_cyto_dom_N"/>
</dbReference>
<dbReference type="FunFam" id="3.40.50.1000:FF:000001">
    <property type="entry name" value="Phospholipid-transporting ATPase IC"/>
    <property type="match status" value="1"/>
</dbReference>
<dbReference type="SUPFAM" id="SSF81653">
    <property type="entry name" value="Calcium ATPase, transduction domain A"/>
    <property type="match status" value="1"/>
</dbReference>
<evidence type="ECO:0000256" key="3">
    <source>
        <dbReference type="ARBA" id="ARBA00012790"/>
    </source>
</evidence>
<dbReference type="NCBIfam" id="TIGR01116">
    <property type="entry name" value="ATPase-IIA1_Ca"/>
    <property type="match status" value="1"/>
</dbReference>
<dbReference type="NCBIfam" id="TIGR01522">
    <property type="entry name" value="ATPase-IIA2_Ca"/>
    <property type="match status" value="1"/>
</dbReference>
<dbReference type="HOGENOM" id="CLU_002360_3_1_9"/>
<evidence type="ECO:0000256" key="17">
    <source>
        <dbReference type="ARBA" id="ARBA00048694"/>
    </source>
</evidence>
<dbReference type="FunFam" id="1.20.1110.10:FF:000065">
    <property type="entry name" value="Sarcoplasmic/endoplasmic reticulum calcium ATPase 1"/>
    <property type="match status" value="1"/>
</dbReference>
<dbReference type="EC" id="7.2.2.10" evidence="3"/>
<proteinExistence type="inferred from homology"/>
<sequence length="918" mass="100734">MTTRWFEMSRQEVLDKLGTSAEKGLQEHQAKERLEQFGLNKLCDSKRIQPWKMLLDQFKDLMVLILLAATVVSGLLGEWADAVTIIVIVLVNAALGFMQEFRAEKSLEALKALTAPEAKVIRNGLERKIPAAELVPGDIVLLDTGDRVPSDLRLLSVANLEVEESALTGESNPVKKRVANMAGVEEVSLGDTRNMAYMGTVVVRGRGRGVVTATGMQTEMGHITKMIQEAEEDQTPLQRRLEQLGKTLVLFCLVVCGLVVVLGVLRGEALYHMFLAGVSLAVAAIPEGLPAIVTIALAVGVQRMIRRNAIIRRLPAVETLGCATVICSDKTGTLTENQMTVRQMFTGGRMVRVTGEGYDPKGSFSFEGNENETREFGLLLKCAALCNNAQLTKGEVTVGEIFRNLKGRKGTRTWGISGDPTEGALMVMAAKKNIWRNQLEKTEERVTELSFDSERKRMSVVCRSREGRLTAYVKGAPDGILELCTQIMKNGRVIPLTEQAKQEILKVNSEMADQALRVLALAYRELPDHPSGEGLDEEIVEQRLTFLGLAGMIDPPRQSAIQAIQSCRRAGIRTVMITGDHQFTARAVGKELGLLTGQSKVLTGAQIDKMSDDELQEEAEGAAVYARVTPKHKLRIVRALKRNGHVVAMTGDGVNDAPAVKEADIGIAMGKAGTDVTKEASAMVLADDNFTTITAAIEEGRAIYENIRKFIRYLLSCNVGEVLTMFLAVLMGMPLPLLPIQILWMNLVTDGLPAMALGVDPTERDIMYRRPRNPQESVFSGGLGWRIAGTGTLFAFGTLLAFAIGLVMGPVELARTMAFNTLVFFQLFFVFSCRSERHSIAEIGFFGNPHLILAVSVSALLQLSVNYIGFLQPIFHTQPLELKHWAVVLAIAVVPQMMGTLWKAVKDRAMERIMYIRV</sequence>
<dbReference type="InterPro" id="IPR005782">
    <property type="entry name" value="P-type_ATPase_IIA"/>
</dbReference>
<feature type="domain" description="Cation-transporting P-type ATPase N-terminal" evidence="19">
    <location>
        <begin position="4"/>
        <end position="78"/>
    </location>
</feature>
<feature type="transmembrane region" description="Helical" evidence="18">
    <location>
        <begin position="783"/>
        <end position="807"/>
    </location>
</feature>
<name>F6DMA6_DESRL</name>
<dbReference type="PROSITE" id="PS00154">
    <property type="entry name" value="ATPASE_E1_E2"/>
    <property type="match status" value="1"/>
</dbReference>
<keyword evidence="16 18" id="KW-0472">Membrane</keyword>
<evidence type="ECO:0000256" key="14">
    <source>
        <dbReference type="ARBA" id="ARBA00022989"/>
    </source>
</evidence>
<dbReference type="FunFam" id="3.40.50.1000:FF:000028">
    <property type="entry name" value="Calcium-transporting P-type ATPase, putative"/>
    <property type="match status" value="1"/>
</dbReference>
<dbReference type="NCBIfam" id="TIGR01494">
    <property type="entry name" value="ATPase_P-type"/>
    <property type="match status" value="3"/>
</dbReference>
<evidence type="ECO:0000256" key="16">
    <source>
        <dbReference type="ARBA" id="ARBA00023136"/>
    </source>
</evidence>
<dbReference type="EMBL" id="CP002780">
    <property type="protein sequence ID" value="AEG60573.1"/>
    <property type="molecule type" value="Genomic_DNA"/>
</dbReference>
<dbReference type="SMART" id="SM00831">
    <property type="entry name" value="Cation_ATPase_N"/>
    <property type="match status" value="1"/>
</dbReference>
<dbReference type="FunFam" id="2.70.150.10:FF:000016">
    <property type="entry name" value="Calcium-transporting P-type ATPase putative"/>
    <property type="match status" value="1"/>
</dbReference>
<dbReference type="GO" id="GO:0005886">
    <property type="term" value="C:plasma membrane"/>
    <property type="evidence" value="ECO:0007669"/>
    <property type="project" value="UniProtKB-SubCell"/>
</dbReference>
<dbReference type="Pfam" id="PF00690">
    <property type="entry name" value="Cation_ATPase_N"/>
    <property type="match status" value="1"/>
</dbReference>
<dbReference type="GO" id="GO:0005524">
    <property type="term" value="F:ATP binding"/>
    <property type="evidence" value="ECO:0007669"/>
    <property type="project" value="UniProtKB-KW"/>
</dbReference>
<dbReference type="OrthoDB" id="9760364at2"/>
<dbReference type="CDD" id="cd02089">
    <property type="entry name" value="P-type_ATPase_Ca_prok"/>
    <property type="match status" value="1"/>
</dbReference>
<dbReference type="Pfam" id="PF00122">
    <property type="entry name" value="E1-E2_ATPase"/>
    <property type="match status" value="1"/>
</dbReference>
<keyword evidence="13" id="KW-1278">Translocase</keyword>
<keyword evidence="10" id="KW-0106">Calcium</keyword>
<dbReference type="Gene3D" id="3.40.50.1000">
    <property type="entry name" value="HAD superfamily/HAD-like"/>
    <property type="match status" value="1"/>
</dbReference>
<dbReference type="SUPFAM" id="SSF81660">
    <property type="entry name" value="Metal cation-transporting ATPase, ATP-binding domain N"/>
    <property type="match status" value="1"/>
</dbReference>
<keyword evidence="11" id="KW-0067">ATP-binding</keyword>
<feature type="transmembrane region" description="Helical" evidence="18">
    <location>
        <begin position="885"/>
        <end position="905"/>
    </location>
</feature>
<dbReference type="PRINTS" id="PR00119">
    <property type="entry name" value="CATATPASE"/>
</dbReference>
<feature type="transmembrane region" description="Helical" evidence="18">
    <location>
        <begin position="813"/>
        <end position="831"/>
    </location>
</feature>
<keyword evidence="21" id="KW-1185">Reference proteome</keyword>
<evidence type="ECO:0000256" key="5">
    <source>
        <dbReference type="ARBA" id="ARBA00022475"/>
    </source>
</evidence>
<feature type="transmembrane region" description="Helical" evidence="18">
    <location>
        <begin position="843"/>
        <end position="865"/>
    </location>
</feature>
<dbReference type="InterPro" id="IPR006068">
    <property type="entry name" value="ATPase_P-typ_cation-transptr_C"/>
</dbReference>
<feature type="transmembrane region" description="Helical" evidence="18">
    <location>
        <begin position="271"/>
        <end position="299"/>
    </location>
</feature>
<dbReference type="SUPFAM" id="SSF81665">
    <property type="entry name" value="Calcium ATPase, transmembrane domain M"/>
    <property type="match status" value="1"/>
</dbReference>
<keyword evidence="15" id="KW-0406">Ion transport</keyword>
<feature type="transmembrane region" description="Helical" evidence="18">
    <location>
        <begin position="82"/>
        <end position="98"/>
    </location>
</feature>
<feature type="transmembrane region" description="Helical" evidence="18">
    <location>
        <begin position="58"/>
        <end position="76"/>
    </location>
</feature>
<keyword evidence="7 18" id="KW-0812">Transmembrane</keyword>
<evidence type="ECO:0000256" key="9">
    <source>
        <dbReference type="ARBA" id="ARBA00022741"/>
    </source>
</evidence>
<protein>
    <recommendedName>
        <fullName evidence="3">P-type Ca(2+) transporter</fullName>
        <ecNumber evidence="3">7.2.2.10</ecNumber>
    </recommendedName>
</protein>
<organism evidence="20 21">
    <name type="scientific">Desulforamulus ruminis (strain ATCC 23193 / DSM 2154 / NCIMB 8452 / DL)</name>
    <name type="common">Desulfotomaculum ruminis</name>
    <dbReference type="NCBI Taxonomy" id="696281"/>
    <lineage>
        <taxon>Bacteria</taxon>
        <taxon>Bacillati</taxon>
        <taxon>Bacillota</taxon>
        <taxon>Clostridia</taxon>
        <taxon>Eubacteriales</taxon>
        <taxon>Peptococcaceae</taxon>
        <taxon>Desulforamulus</taxon>
    </lineage>
</organism>
<dbReference type="SUPFAM" id="SSF56784">
    <property type="entry name" value="HAD-like"/>
    <property type="match status" value="1"/>
</dbReference>
<comment type="catalytic activity">
    <reaction evidence="17">
        <text>Ca(2+)(in) + ATP + H2O = Ca(2+)(out) + ADP + phosphate + H(+)</text>
        <dbReference type="Rhea" id="RHEA:18105"/>
        <dbReference type="ChEBI" id="CHEBI:15377"/>
        <dbReference type="ChEBI" id="CHEBI:15378"/>
        <dbReference type="ChEBI" id="CHEBI:29108"/>
        <dbReference type="ChEBI" id="CHEBI:30616"/>
        <dbReference type="ChEBI" id="CHEBI:43474"/>
        <dbReference type="ChEBI" id="CHEBI:456216"/>
        <dbReference type="EC" id="7.2.2.10"/>
    </reaction>
</comment>
<evidence type="ECO:0000256" key="2">
    <source>
        <dbReference type="ARBA" id="ARBA00005675"/>
    </source>
</evidence>
<dbReference type="Gene3D" id="3.40.1110.10">
    <property type="entry name" value="Calcium-transporting ATPase, cytoplasmic domain N"/>
    <property type="match status" value="1"/>
</dbReference>
<dbReference type="InterPro" id="IPR023214">
    <property type="entry name" value="HAD_sf"/>
</dbReference>
<evidence type="ECO:0000256" key="7">
    <source>
        <dbReference type="ARBA" id="ARBA00022692"/>
    </source>
</evidence>
<keyword evidence="8" id="KW-0479">Metal-binding</keyword>
<comment type="similarity">
    <text evidence="2">Belongs to the cation transport ATPase (P-type) (TC 3.A.3) family. Type IIA subfamily.</text>
</comment>
<dbReference type="Gene3D" id="1.20.1110.10">
    <property type="entry name" value="Calcium-transporting ATPase, transmembrane domain"/>
    <property type="match status" value="1"/>
</dbReference>
<dbReference type="SFLD" id="SFLDF00027">
    <property type="entry name" value="p-type_atpase"/>
    <property type="match status" value="1"/>
</dbReference>
<dbReference type="GO" id="GO:0016887">
    <property type="term" value="F:ATP hydrolysis activity"/>
    <property type="evidence" value="ECO:0007669"/>
    <property type="project" value="InterPro"/>
</dbReference>
<keyword evidence="12" id="KW-0460">Magnesium</keyword>
<dbReference type="Proteomes" id="UP000009234">
    <property type="component" value="Chromosome"/>
</dbReference>
<dbReference type="SFLD" id="SFLDS00003">
    <property type="entry name" value="Haloacid_Dehalogenase"/>
    <property type="match status" value="1"/>
</dbReference>
<evidence type="ECO:0000256" key="4">
    <source>
        <dbReference type="ARBA" id="ARBA00022448"/>
    </source>
</evidence>
<dbReference type="SFLD" id="SFLDG00002">
    <property type="entry name" value="C1.7:_P-type_atpase_like"/>
    <property type="match status" value="1"/>
</dbReference>
<accession>F6DMA6</accession>
<keyword evidence="5" id="KW-1003">Cell membrane</keyword>
<keyword evidence="4" id="KW-0813">Transport</keyword>
<evidence type="ECO:0000256" key="8">
    <source>
        <dbReference type="ARBA" id="ARBA00022723"/>
    </source>
</evidence>